<reference evidence="2 3" key="2">
    <citation type="journal article" date="2016" name="Genome Announc.">
        <title>Draft Genome Sequence of Erythromycin- and Oxytetracycline-Sensitive Nocardia seriolae Strain U-1 (NBRC 110359).</title>
        <authorList>
            <person name="Imajoh M."/>
            <person name="Sukeda M."/>
            <person name="Shimizu M."/>
            <person name="Yamane J."/>
            <person name="Ohnishi K."/>
            <person name="Oshima S."/>
        </authorList>
    </citation>
    <scope>NUCLEOTIDE SEQUENCE [LARGE SCALE GENOMIC DNA]</scope>
    <source>
        <strain evidence="2 3">U-1</strain>
    </source>
</reference>
<dbReference type="SUPFAM" id="SSF51679">
    <property type="entry name" value="Bacterial luciferase-like"/>
    <property type="match status" value="1"/>
</dbReference>
<organism evidence="2 3">
    <name type="scientific">Nocardia seriolae</name>
    <dbReference type="NCBI Taxonomy" id="37332"/>
    <lineage>
        <taxon>Bacteria</taxon>
        <taxon>Bacillati</taxon>
        <taxon>Actinomycetota</taxon>
        <taxon>Actinomycetes</taxon>
        <taxon>Mycobacteriales</taxon>
        <taxon>Nocardiaceae</taxon>
        <taxon>Nocardia</taxon>
    </lineage>
</organism>
<dbReference type="Gene3D" id="3.20.20.30">
    <property type="entry name" value="Luciferase-like domain"/>
    <property type="match status" value="1"/>
</dbReference>
<name>A0A0B8NEG5_9NOCA</name>
<evidence type="ECO:0000313" key="4">
    <source>
        <dbReference type="Proteomes" id="UP000180166"/>
    </source>
</evidence>
<sequence>MHIGLGLPISDPTALLDWAGKPFGTDCGPIGPAPLSPAGPELLFGGFQPAALDRVGRWGGGFLAAAAPAWAGGLFETVRRSWTDHGRPGAPRIVAQVNAALGSDDVVADARASMGAYYEFTGMAEKMVSGMFTTPGEIRHAIAQFADLGADEVMLYCYSRDADQVDRLAEVLS</sequence>
<accession>A0A0B8NEG5</accession>
<dbReference type="RefSeq" id="WP_106852519.1">
    <property type="nucleotide sequence ID" value="NZ_AP017900.1"/>
</dbReference>
<dbReference type="Proteomes" id="UP000037179">
    <property type="component" value="Unassembled WGS sequence"/>
</dbReference>
<proteinExistence type="predicted"/>
<gene>
    <name evidence="1" type="ORF">NS506_00034</name>
    <name evidence="2" type="ORF">NSK11_contig00070-0041</name>
</gene>
<dbReference type="EMBL" id="BBYQ01000070">
    <property type="protein sequence ID" value="GAP30026.1"/>
    <property type="molecule type" value="Genomic_DNA"/>
</dbReference>
<protein>
    <submittedName>
        <fullName evidence="2">Luciferase</fullName>
    </submittedName>
</protein>
<evidence type="ECO:0000313" key="1">
    <source>
        <dbReference type="EMBL" id="APA94125.1"/>
    </source>
</evidence>
<reference evidence="3" key="1">
    <citation type="submission" date="2015-07" db="EMBL/GenBank/DDBJ databases">
        <title>Nocardia seriolae U-1 whole genome shotgun sequence.</title>
        <authorList>
            <person name="Imajoh M."/>
            <person name="Fukumoto Y."/>
            <person name="Sukeda M."/>
            <person name="Yamane J."/>
            <person name="Yamasaki K."/>
            <person name="Shimizu M."/>
            <person name="Ohnishi K."/>
            <person name="Oshima S."/>
        </authorList>
    </citation>
    <scope>NUCLEOTIDE SEQUENCE [LARGE SCALE GENOMIC DNA]</scope>
    <source>
        <strain evidence="3">U-1</strain>
    </source>
</reference>
<reference evidence="1 4" key="3">
    <citation type="submission" date="2016-10" db="EMBL/GenBank/DDBJ databases">
        <title>Genome sequence of Nocardia seriolae strain EM150506, isolated from Anguila japonica.</title>
        <authorList>
            <person name="Han H.-J."/>
        </authorList>
    </citation>
    <scope>NUCLEOTIDE SEQUENCE [LARGE SCALE GENOMIC DNA]</scope>
    <source>
        <strain evidence="1 4">EM150506</strain>
    </source>
</reference>
<evidence type="ECO:0000313" key="2">
    <source>
        <dbReference type="EMBL" id="GAP30026.1"/>
    </source>
</evidence>
<dbReference type="GO" id="GO:0016705">
    <property type="term" value="F:oxidoreductase activity, acting on paired donors, with incorporation or reduction of molecular oxygen"/>
    <property type="evidence" value="ECO:0007669"/>
    <property type="project" value="InterPro"/>
</dbReference>
<dbReference type="GeneID" id="93372093"/>
<keyword evidence="3" id="KW-1185">Reference proteome</keyword>
<dbReference type="KEGG" id="nsr:NS506_00034"/>
<dbReference type="EMBL" id="CP017839">
    <property type="protein sequence ID" value="APA94125.1"/>
    <property type="molecule type" value="Genomic_DNA"/>
</dbReference>
<dbReference type="AlphaFoldDB" id="A0A0B8NEG5"/>
<dbReference type="InterPro" id="IPR036661">
    <property type="entry name" value="Luciferase-like_sf"/>
</dbReference>
<dbReference type="OrthoDB" id="5723200at2"/>
<dbReference type="Proteomes" id="UP000180166">
    <property type="component" value="Chromosome"/>
</dbReference>
<evidence type="ECO:0000313" key="3">
    <source>
        <dbReference type="Proteomes" id="UP000037179"/>
    </source>
</evidence>